<reference evidence="1 2" key="1">
    <citation type="journal article" date="2010" name="Cell">
        <title>The genome of Naegleria gruberi illuminates early eukaryotic versatility.</title>
        <authorList>
            <person name="Fritz-Laylin L.K."/>
            <person name="Prochnik S.E."/>
            <person name="Ginger M.L."/>
            <person name="Dacks J.B."/>
            <person name="Carpenter M.L."/>
            <person name="Field M.C."/>
            <person name="Kuo A."/>
            <person name="Paredez A."/>
            <person name="Chapman J."/>
            <person name="Pham J."/>
            <person name="Shu S."/>
            <person name="Neupane R."/>
            <person name="Cipriano M."/>
            <person name="Mancuso J."/>
            <person name="Tu H."/>
            <person name="Salamov A."/>
            <person name="Lindquist E."/>
            <person name="Shapiro H."/>
            <person name="Lucas S."/>
            <person name="Grigoriev I.V."/>
            <person name="Cande W.Z."/>
            <person name="Fulton C."/>
            <person name="Rokhsar D.S."/>
            <person name="Dawson S.C."/>
        </authorList>
    </citation>
    <scope>NUCLEOTIDE SEQUENCE [LARGE SCALE GENOMIC DNA]</scope>
    <source>
        <strain evidence="1 2">NEG-M</strain>
    </source>
</reference>
<dbReference type="KEGG" id="ngr:NAEGRDRAFT_61260"/>
<dbReference type="InParanoid" id="D2UXW1"/>
<dbReference type="Gene3D" id="3.90.79.10">
    <property type="entry name" value="Nucleoside Triphosphate Pyrophosphohydrolase"/>
    <property type="match status" value="1"/>
</dbReference>
<sequence>MSNDFDEELFDKFFSFLNRRLIYRSMNSVSQFYITKSDKSTDDVDPTDFLFFECLEEIIITKKWSRYGLEGVMNEPIQCILINNKGDRSCEFESAFIIIYAREQPRGEFKFLICKVENDVWSFPGGKKMFPSESFENCITREVREELYGFSISSIESSIGLGPLFSFGGSSVFVHEVEWGKTGEIVNNLIKNYQSLKKENQLFDFDTEKTSKFIKEDEEYLDNLLEISKKFKFVEEIVDYQFISADEIEKMQGGRSFFLKQLHNSFQKNIVRRSMQTSKRSKKFKQ</sequence>
<dbReference type="RefSeq" id="XP_002683103.1">
    <property type="nucleotide sequence ID" value="XM_002683057.1"/>
</dbReference>
<dbReference type="Proteomes" id="UP000006671">
    <property type="component" value="Unassembled WGS sequence"/>
</dbReference>
<evidence type="ECO:0000313" key="1">
    <source>
        <dbReference type="EMBL" id="EFC50359.1"/>
    </source>
</evidence>
<dbReference type="AlphaFoldDB" id="D2UXW1"/>
<name>D2UXW1_NAEGR</name>
<evidence type="ECO:0000313" key="2">
    <source>
        <dbReference type="Proteomes" id="UP000006671"/>
    </source>
</evidence>
<dbReference type="VEuPathDB" id="AmoebaDB:NAEGRDRAFT_61260"/>
<dbReference type="OrthoDB" id="10417762at2759"/>
<dbReference type="InterPro" id="IPR015797">
    <property type="entry name" value="NUDIX_hydrolase-like_dom_sf"/>
</dbReference>
<dbReference type="GeneID" id="8863919"/>
<keyword evidence="2" id="KW-1185">Reference proteome</keyword>
<proteinExistence type="predicted"/>
<protein>
    <submittedName>
        <fullName evidence="1">Predicted protein</fullName>
    </submittedName>
</protein>
<dbReference type="SUPFAM" id="SSF55811">
    <property type="entry name" value="Nudix"/>
    <property type="match status" value="1"/>
</dbReference>
<dbReference type="EMBL" id="GG738845">
    <property type="protein sequence ID" value="EFC50359.1"/>
    <property type="molecule type" value="Genomic_DNA"/>
</dbReference>
<accession>D2UXW1</accession>
<organism evidence="2">
    <name type="scientific">Naegleria gruberi</name>
    <name type="common">Amoeba</name>
    <dbReference type="NCBI Taxonomy" id="5762"/>
    <lineage>
        <taxon>Eukaryota</taxon>
        <taxon>Discoba</taxon>
        <taxon>Heterolobosea</taxon>
        <taxon>Tetramitia</taxon>
        <taxon>Eutetramitia</taxon>
        <taxon>Vahlkampfiidae</taxon>
        <taxon>Naegleria</taxon>
    </lineage>
</organism>
<gene>
    <name evidence="1" type="ORF">NAEGRDRAFT_61260</name>
</gene>